<comment type="subcellular location">
    <subcellularLocation>
        <location evidence="1">Endoplasmic reticulum membrane</location>
        <topology evidence="1">Multi-pass membrane protein</topology>
    </subcellularLocation>
</comment>
<evidence type="ECO:0000256" key="2">
    <source>
        <dbReference type="ARBA" id="ARBA00010120"/>
    </source>
</evidence>
<feature type="transmembrane region" description="Helical" evidence="12">
    <location>
        <begin position="40"/>
        <end position="66"/>
    </location>
</feature>
<evidence type="ECO:0000313" key="13">
    <source>
        <dbReference type="EMBL" id="KAF2430469.1"/>
    </source>
</evidence>
<keyword evidence="7" id="KW-0653">Protein transport</keyword>
<evidence type="ECO:0000256" key="4">
    <source>
        <dbReference type="ARBA" id="ARBA00022692"/>
    </source>
</evidence>
<evidence type="ECO:0000256" key="7">
    <source>
        <dbReference type="ARBA" id="ARBA00022927"/>
    </source>
</evidence>
<dbReference type="GO" id="GO:0006621">
    <property type="term" value="P:protein retention in ER lumen"/>
    <property type="evidence" value="ECO:0007669"/>
    <property type="project" value="InterPro"/>
</dbReference>
<dbReference type="Proteomes" id="UP000800235">
    <property type="component" value="Unassembled WGS sequence"/>
</dbReference>
<dbReference type="GO" id="GO:0046923">
    <property type="term" value="F:ER retention sequence binding"/>
    <property type="evidence" value="ECO:0007669"/>
    <property type="project" value="InterPro"/>
</dbReference>
<dbReference type="PANTHER" id="PTHR10585">
    <property type="entry name" value="ER LUMEN PROTEIN RETAINING RECEPTOR"/>
    <property type="match status" value="1"/>
</dbReference>
<gene>
    <name evidence="13" type="ORF">EJ08DRAFT_244778</name>
</gene>
<keyword evidence="9 12" id="KW-0472">Membrane</keyword>
<feature type="region of interest" description="Disordered" evidence="11">
    <location>
        <begin position="311"/>
        <end position="356"/>
    </location>
</feature>
<keyword evidence="4 12" id="KW-0812">Transmembrane</keyword>
<comment type="caution">
    <text evidence="13">The sequence shown here is derived from an EMBL/GenBank/DDBJ whole genome shotgun (WGS) entry which is preliminary data.</text>
</comment>
<dbReference type="GO" id="GO:0005789">
    <property type="term" value="C:endoplasmic reticulum membrane"/>
    <property type="evidence" value="ECO:0007669"/>
    <property type="project" value="UniProtKB-SubCell"/>
</dbReference>
<dbReference type="GO" id="GO:0015031">
    <property type="term" value="P:protein transport"/>
    <property type="evidence" value="ECO:0007669"/>
    <property type="project" value="UniProtKB-KW"/>
</dbReference>
<feature type="transmembrane region" description="Helical" evidence="12">
    <location>
        <begin position="101"/>
        <end position="120"/>
    </location>
</feature>
<feature type="transmembrane region" description="Helical" evidence="12">
    <location>
        <begin position="209"/>
        <end position="230"/>
    </location>
</feature>
<organism evidence="13 14">
    <name type="scientific">Tothia fuscella</name>
    <dbReference type="NCBI Taxonomy" id="1048955"/>
    <lineage>
        <taxon>Eukaryota</taxon>
        <taxon>Fungi</taxon>
        <taxon>Dikarya</taxon>
        <taxon>Ascomycota</taxon>
        <taxon>Pezizomycotina</taxon>
        <taxon>Dothideomycetes</taxon>
        <taxon>Pleosporomycetidae</taxon>
        <taxon>Venturiales</taxon>
        <taxon>Cylindrosympodiaceae</taxon>
        <taxon>Tothia</taxon>
    </lineage>
</organism>
<feature type="transmembrane region" description="Helical" evidence="12">
    <location>
        <begin position="72"/>
        <end position="89"/>
    </location>
</feature>
<evidence type="ECO:0000256" key="11">
    <source>
        <dbReference type="SAM" id="MobiDB-lite"/>
    </source>
</evidence>
<dbReference type="EMBL" id="MU007039">
    <property type="protein sequence ID" value="KAF2430469.1"/>
    <property type="molecule type" value="Genomic_DNA"/>
</dbReference>
<keyword evidence="6" id="KW-0931">ER-Golgi transport</keyword>
<reference evidence="13" key="1">
    <citation type="journal article" date="2020" name="Stud. Mycol.">
        <title>101 Dothideomycetes genomes: a test case for predicting lifestyles and emergence of pathogens.</title>
        <authorList>
            <person name="Haridas S."/>
            <person name="Albert R."/>
            <person name="Binder M."/>
            <person name="Bloem J."/>
            <person name="Labutti K."/>
            <person name="Salamov A."/>
            <person name="Andreopoulos B."/>
            <person name="Baker S."/>
            <person name="Barry K."/>
            <person name="Bills G."/>
            <person name="Bluhm B."/>
            <person name="Cannon C."/>
            <person name="Castanera R."/>
            <person name="Culley D."/>
            <person name="Daum C."/>
            <person name="Ezra D."/>
            <person name="Gonzalez J."/>
            <person name="Henrissat B."/>
            <person name="Kuo A."/>
            <person name="Liang C."/>
            <person name="Lipzen A."/>
            <person name="Lutzoni F."/>
            <person name="Magnuson J."/>
            <person name="Mondo S."/>
            <person name="Nolan M."/>
            <person name="Ohm R."/>
            <person name="Pangilinan J."/>
            <person name="Park H.-J."/>
            <person name="Ramirez L."/>
            <person name="Alfaro M."/>
            <person name="Sun H."/>
            <person name="Tritt A."/>
            <person name="Yoshinaga Y."/>
            <person name="Zwiers L.-H."/>
            <person name="Turgeon B."/>
            <person name="Goodwin S."/>
            <person name="Spatafora J."/>
            <person name="Crous P."/>
            <person name="Grigoriev I."/>
        </authorList>
    </citation>
    <scope>NUCLEOTIDE SEQUENCE</scope>
    <source>
        <strain evidence="13">CBS 130266</strain>
    </source>
</reference>
<evidence type="ECO:0000313" key="14">
    <source>
        <dbReference type="Proteomes" id="UP000800235"/>
    </source>
</evidence>
<evidence type="ECO:0000256" key="8">
    <source>
        <dbReference type="ARBA" id="ARBA00022989"/>
    </source>
</evidence>
<keyword evidence="3" id="KW-0813">Transport</keyword>
<sequence length="356" mass="40863">MIFNLFRLAGDLSHVASKLILMWSIHWNRSAEGVSLITQALYMLLFVCRYLDLFWTSPFGAWIYLWNFFFKLFYIASSAYIVFLMTSVFARTREREKAWKFGIYCLAGAVVLSIPVTAIFQKGPVVRQDADGKDVLMYRHHFKFTEILWTFSEILESVCVLPQLVLLRQTTVPTVIDSYYLLCLGSYRAFYILNWISRFADKNERYFDPISVLFGIIQTALYVDFAWVYFRRQRVKLRGGGVVDSDDLSRGWLVGRLAGKHADLEEEEPALRGLDDENGGSTRQDGRKNQRWGARGISISADEDLHQAHVNDEDAQPLADPTAFEDDLTDDEDLPPSRNAGVSDGSEWNEDADKRI</sequence>
<comment type="similarity">
    <text evidence="2">Belongs to the ERD2 family.</text>
</comment>
<dbReference type="InterPro" id="IPR000133">
    <property type="entry name" value="ER_ret_rcpt"/>
</dbReference>
<evidence type="ECO:0000256" key="3">
    <source>
        <dbReference type="ARBA" id="ARBA00022448"/>
    </source>
</evidence>
<evidence type="ECO:0000256" key="9">
    <source>
        <dbReference type="ARBA" id="ARBA00023136"/>
    </source>
</evidence>
<keyword evidence="14" id="KW-1185">Reference proteome</keyword>
<dbReference type="GO" id="GO:0016192">
    <property type="term" value="P:vesicle-mediated transport"/>
    <property type="evidence" value="ECO:0007669"/>
    <property type="project" value="UniProtKB-KW"/>
</dbReference>
<evidence type="ECO:0000256" key="10">
    <source>
        <dbReference type="ARBA" id="ARBA00023170"/>
    </source>
</evidence>
<dbReference type="Pfam" id="PF00810">
    <property type="entry name" value="ER_lumen_recept"/>
    <property type="match status" value="1"/>
</dbReference>
<dbReference type="PRINTS" id="PR00660">
    <property type="entry name" value="ERLUMENR"/>
</dbReference>
<dbReference type="OrthoDB" id="7694678at2759"/>
<name>A0A9P4NSG2_9PEZI</name>
<feature type="compositionally biased region" description="Acidic residues" evidence="11">
    <location>
        <begin position="323"/>
        <end position="334"/>
    </location>
</feature>
<protein>
    <submittedName>
        <fullName evidence="13">ER lumen protein retaining receptor</fullName>
    </submittedName>
</protein>
<evidence type="ECO:0000256" key="6">
    <source>
        <dbReference type="ARBA" id="ARBA00022892"/>
    </source>
</evidence>
<feature type="transmembrane region" description="Helical" evidence="12">
    <location>
        <begin position="179"/>
        <end position="197"/>
    </location>
</feature>
<evidence type="ECO:0000256" key="12">
    <source>
        <dbReference type="SAM" id="Phobius"/>
    </source>
</evidence>
<proteinExistence type="inferred from homology"/>
<dbReference type="AlphaFoldDB" id="A0A9P4NSG2"/>
<keyword evidence="8 12" id="KW-1133">Transmembrane helix</keyword>
<feature type="region of interest" description="Disordered" evidence="11">
    <location>
        <begin position="267"/>
        <end position="292"/>
    </location>
</feature>
<keyword evidence="5" id="KW-0256">Endoplasmic reticulum</keyword>
<accession>A0A9P4NSG2</accession>
<evidence type="ECO:0000256" key="1">
    <source>
        <dbReference type="ARBA" id="ARBA00004477"/>
    </source>
</evidence>
<evidence type="ECO:0000256" key="5">
    <source>
        <dbReference type="ARBA" id="ARBA00022824"/>
    </source>
</evidence>
<keyword evidence="10 13" id="KW-0675">Receptor</keyword>